<organism evidence="1 2">
    <name type="scientific">Loxostege sticticalis</name>
    <name type="common">Beet webworm moth</name>
    <dbReference type="NCBI Taxonomy" id="481309"/>
    <lineage>
        <taxon>Eukaryota</taxon>
        <taxon>Metazoa</taxon>
        <taxon>Ecdysozoa</taxon>
        <taxon>Arthropoda</taxon>
        <taxon>Hexapoda</taxon>
        <taxon>Insecta</taxon>
        <taxon>Pterygota</taxon>
        <taxon>Neoptera</taxon>
        <taxon>Endopterygota</taxon>
        <taxon>Lepidoptera</taxon>
        <taxon>Glossata</taxon>
        <taxon>Ditrysia</taxon>
        <taxon>Pyraloidea</taxon>
        <taxon>Crambidae</taxon>
        <taxon>Pyraustinae</taxon>
        <taxon>Loxostege</taxon>
    </lineage>
</organism>
<feature type="non-terminal residue" evidence="1">
    <location>
        <position position="1"/>
    </location>
</feature>
<reference evidence="1 2" key="1">
    <citation type="submission" date="2024-06" db="EMBL/GenBank/DDBJ databases">
        <title>A chromosome-level genome assembly of beet webworm, Loxostege sticticalis.</title>
        <authorList>
            <person name="Zhang Y."/>
        </authorList>
    </citation>
    <scope>NUCLEOTIDE SEQUENCE [LARGE SCALE GENOMIC DNA]</scope>
    <source>
        <strain evidence="1">AQ028</strain>
        <tissue evidence="1">Male pupae</tissue>
    </source>
</reference>
<evidence type="ECO:0000313" key="2">
    <source>
        <dbReference type="Proteomes" id="UP001549921"/>
    </source>
</evidence>
<sequence length="58" mass="7023">DLKRYVDQALFREKQAYYNQYVNKESNHPRTVWSHIKQHVRIKAKPELPGHMFADPDK</sequence>
<dbReference type="AlphaFoldDB" id="A0ABD0T910"/>
<feature type="non-terminal residue" evidence="1">
    <location>
        <position position="58"/>
    </location>
</feature>
<dbReference type="EMBL" id="JBEDNZ010000008">
    <property type="protein sequence ID" value="KAL0839855.1"/>
    <property type="molecule type" value="Genomic_DNA"/>
</dbReference>
<protein>
    <submittedName>
        <fullName evidence="1">Uncharacterized protein</fullName>
    </submittedName>
</protein>
<dbReference type="Proteomes" id="UP001549921">
    <property type="component" value="Unassembled WGS sequence"/>
</dbReference>
<accession>A0ABD0T910</accession>
<proteinExistence type="predicted"/>
<name>A0ABD0T910_LOXSC</name>
<gene>
    <name evidence="1" type="ORF">ABMA28_016480</name>
</gene>
<evidence type="ECO:0000313" key="1">
    <source>
        <dbReference type="EMBL" id="KAL0839855.1"/>
    </source>
</evidence>
<comment type="caution">
    <text evidence="1">The sequence shown here is derived from an EMBL/GenBank/DDBJ whole genome shotgun (WGS) entry which is preliminary data.</text>
</comment>